<sequence length="560" mass="58110">MELNRRDFLKGAVVSAAAAGVAGLAGCAPASSGADASQGAALGETGAAAEAAGKHSWEVVPDPITDVADTKDFDIVIVGAGPSGCAAAEAAAAAGASVALIEQAAGYTAHGADNGAINTQVHKDAGIQIDPEVATRILFNFSQGTVNRELVHTWATRSGAVFDHFSELCAARDIPSILAISDTSKTDWDNLDDQFKEFRTGITFGRADEGVVIDAESFTFIESHIVEALLDEAMAHGAETFFNTHAEQLVGDAASGITGVIVTAEDGSHVQFNAAKGVILATGDISGNEEMLACWAPIALRADVCQYFPPEGNRGEGILMGMWAGAAHSRSAAAPMVHPISPTLPLTAIAMSWLAVNKLGERYSCEVPYEPFVTNARMNQPGNAGFSIFDGAYEQKVRAQEPQTADTLLAGVEDRLAAGVEAGDMFSADTLAELADKIGVPADALESTVARYNEMCASGVDVDFGVPERFLASVETPPFYAQPIAAVTLTVPFGLHVDKNSQVCTDADEPIAGLFAVGNVQGDFFGVSYPVTCPGISHGRALTFGNLVGEALAKDTLING</sequence>
<comment type="caution">
    <text evidence="6">The sequence shown here is derived from an EMBL/GenBank/DDBJ whole genome shotgun (WGS) entry which is preliminary data.</text>
</comment>
<dbReference type="InterPro" id="IPR006311">
    <property type="entry name" value="TAT_signal"/>
</dbReference>
<dbReference type="Pfam" id="PF00890">
    <property type="entry name" value="FAD_binding_2"/>
    <property type="match status" value="1"/>
</dbReference>
<dbReference type="InterPro" id="IPR019546">
    <property type="entry name" value="TAT_signal_bac_arc"/>
</dbReference>
<dbReference type="Gene3D" id="3.50.50.60">
    <property type="entry name" value="FAD/NAD(P)-binding domain"/>
    <property type="match status" value="1"/>
</dbReference>
<keyword evidence="2" id="KW-0285">Flavoprotein</keyword>
<organism evidence="6 7">
    <name type="scientific">Adlercreutzia mucosicola</name>
    <dbReference type="NCBI Taxonomy" id="580026"/>
    <lineage>
        <taxon>Bacteria</taxon>
        <taxon>Bacillati</taxon>
        <taxon>Actinomycetota</taxon>
        <taxon>Coriobacteriia</taxon>
        <taxon>Eggerthellales</taxon>
        <taxon>Eggerthellaceae</taxon>
        <taxon>Adlercreutzia</taxon>
    </lineage>
</organism>
<dbReference type="Gene3D" id="3.90.700.10">
    <property type="entry name" value="Succinate dehydrogenase/fumarate reductase flavoprotein, catalytic domain"/>
    <property type="match status" value="1"/>
</dbReference>
<evidence type="ECO:0000256" key="3">
    <source>
        <dbReference type="ARBA" id="ARBA00022827"/>
    </source>
</evidence>
<dbReference type="RefSeq" id="WP_160345033.1">
    <property type="nucleotide sequence ID" value="NZ_WSRR01000004.1"/>
</dbReference>
<dbReference type="NCBIfam" id="TIGR01409">
    <property type="entry name" value="TAT_signal_seq"/>
    <property type="match status" value="1"/>
</dbReference>
<dbReference type="SUPFAM" id="SSF51905">
    <property type="entry name" value="FAD/NAD(P)-binding domain"/>
    <property type="match status" value="1"/>
</dbReference>
<dbReference type="InterPro" id="IPR027477">
    <property type="entry name" value="Succ_DH/fumarate_Rdtase_cat_sf"/>
</dbReference>
<keyword evidence="3" id="KW-0274">FAD</keyword>
<dbReference type="Pfam" id="PF10518">
    <property type="entry name" value="TAT_signal"/>
    <property type="match status" value="1"/>
</dbReference>
<name>A0A6N8JKS2_9ACTN</name>
<dbReference type="Proteomes" id="UP000463388">
    <property type="component" value="Unassembled WGS sequence"/>
</dbReference>
<keyword evidence="7" id="KW-1185">Reference proteome</keyword>
<evidence type="ECO:0000256" key="4">
    <source>
        <dbReference type="ARBA" id="ARBA00023002"/>
    </source>
</evidence>
<dbReference type="InterPro" id="IPR003953">
    <property type="entry name" value="FAD-dep_OxRdtase_2_FAD-bd"/>
</dbReference>
<dbReference type="GO" id="GO:0033765">
    <property type="term" value="F:steroid dehydrogenase activity, acting on the CH-CH group of donors"/>
    <property type="evidence" value="ECO:0007669"/>
    <property type="project" value="UniProtKB-ARBA"/>
</dbReference>
<dbReference type="InterPro" id="IPR050315">
    <property type="entry name" value="FAD-oxidoreductase_2"/>
</dbReference>
<dbReference type="InterPro" id="IPR036188">
    <property type="entry name" value="FAD/NAD-bd_sf"/>
</dbReference>
<evidence type="ECO:0000259" key="5">
    <source>
        <dbReference type="Pfam" id="PF00890"/>
    </source>
</evidence>
<dbReference type="PANTHER" id="PTHR43400">
    <property type="entry name" value="FUMARATE REDUCTASE"/>
    <property type="match status" value="1"/>
</dbReference>
<dbReference type="PROSITE" id="PS51257">
    <property type="entry name" value="PROKAR_LIPOPROTEIN"/>
    <property type="match status" value="1"/>
</dbReference>
<reference evidence="6 7" key="1">
    <citation type="submission" date="2019-12" db="EMBL/GenBank/DDBJ databases">
        <title>Microbes associate with the intestines of laboratory mice.</title>
        <authorList>
            <person name="Navarre W."/>
            <person name="Wong E."/>
        </authorList>
    </citation>
    <scope>NUCLEOTIDE SEQUENCE [LARGE SCALE GENOMIC DNA]</scope>
    <source>
        <strain evidence="6 7">NM66_B29</strain>
    </source>
</reference>
<dbReference type="PROSITE" id="PS51318">
    <property type="entry name" value="TAT"/>
    <property type="match status" value="1"/>
</dbReference>
<protein>
    <submittedName>
        <fullName evidence="6">FAD-dependent oxidoreductase</fullName>
    </submittedName>
</protein>
<evidence type="ECO:0000256" key="1">
    <source>
        <dbReference type="ARBA" id="ARBA00001974"/>
    </source>
</evidence>
<keyword evidence="4" id="KW-0560">Oxidoreductase</keyword>
<dbReference type="AlphaFoldDB" id="A0A6N8JKS2"/>
<dbReference type="PANTHER" id="PTHR43400:SF10">
    <property type="entry name" value="3-OXOSTEROID 1-DEHYDROGENASE"/>
    <property type="match status" value="1"/>
</dbReference>
<feature type="domain" description="FAD-dependent oxidoreductase 2 FAD-binding" evidence="5">
    <location>
        <begin position="74"/>
        <end position="524"/>
    </location>
</feature>
<accession>A0A6N8JKS2</accession>
<gene>
    <name evidence="6" type="ORF">GKZ27_03265</name>
</gene>
<dbReference type="OrthoDB" id="9813348at2"/>
<proteinExistence type="predicted"/>
<comment type="cofactor">
    <cofactor evidence="1">
        <name>FAD</name>
        <dbReference type="ChEBI" id="CHEBI:57692"/>
    </cofactor>
</comment>
<evidence type="ECO:0000313" key="6">
    <source>
        <dbReference type="EMBL" id="MVX60481.1"/>
    </source>
</evidence>
<dbReference type="EMBL" id="WSRR01000004">
    <property type="protein sequence ID" value="MVX60481.1"/>
    <property type="molecule type" value="Genomic_DNA"/>
</dbReference>
<dbReference type="GO" id="GO:0008202">
    <property type="term" value="P:steroid metabolic process"/>
    <property type="evidence" value="ECO:0007669"/>
    <property type="project" value="UniProtKB-ARBA"/>
</dbReference>
<dbReference type="PRINTS" id="PR00411">
    <property type="entry name" value="PNDRDTASEI"/>
</dbReference>
<evidence type="ECO:0000313" key="7">
    <source>
        <dbReference type="Proteomes" id="UP000463388"/>
    </source>
</evidence>
<dbReference type="SUPFAM" id="SSF56425">
    <property type="entry name" value="Succinate dehydrogenase/fumarate reductase flavoprotein, catalytic domain"/>
    <property type="match status" value="1"/>
</dbReference>
<evidence type="ECO:0000256" key="2">
    <source>
        <dbReference type="ARBA" id="ARBA00022630"/>
    </source>
</evidence>